<dbReference type="InterPro" id="IPR027417">
    <property type="entry name" value="P-loop_NTPase"/>
</dbReference>
<dbReference type="PANTHER" id="PTHR24072">
    <property type="entry name" value="RHO FAMILY GTPASE"/>
    <property type="match status" value="1"/>
</dbReference>
<evidence type="ECO:0000256" key="2">
    <source>
        <dbReference type="ARBA" id="ARBA00023134"/>
    </source>
</evidence>
<evidence type="ECO:0000313" key="3">
    <source>
        <dbReference type="EMBL" id="KNC55483.1"/>
    </source>
</evidence>
<dbReference type="PROSITE" id="PS51420">
    <property type="entry name" value="RHO"/>
    <property type="match status" value="1"/>
</dbReference>
<dbReference type="GO" id="GO:0005525">
    <property type="term" value="F:GTP binding"/>
    <property type="evidence" value="ECO:0007669"/>
    <property type="project" value="UniProtKB-KW"/>
</dbReference>
<gene>
    <name evidence="3" type="ORF">AMSG_01747</name>
</gene>
<keyword evidence="1" id="KW-0547">Nucleotide-binding</keyword>
<dbReference type="RefSeq" id="XP_013761263.1">
    <property type="nucleotide sequence ID" value="XM_013905809.1"/>
</dbReference>
<dbReference type="InterPro" id="IPR005225">
    <property type="entry name" value="Small_GTP-bd"/>
</dbReference>
<reference evidence="3 4" key="1">
    <citation type="submission" date="2010-05" db="EMBL/GenBank/DDBJ databases">
        <title>The Genome Sequence of Thecamonas trahens ATCC 50062.</title>
        <authorList>
            <consortium name="The Broad Institute Genome Sequencing Platform"/>
            <person name="Russ C."/>
            <person name="Cuomo C."/>
            <person name="Shea T."/>
            <person name="Young S.K."/>
            <person name="Zeng Q."/>
            <person name="Koehrsen M."/>
            <person name="Haas B."/>
            <person name="Borodovsky M."/>
            <person name="Guigo R."/>
            <person name="Alvarado L."/>
            <person name="Berlin A."/>
            <person name="Bochicchio J."/>
            <person name="Borenstein D."/>
            <person name="Chapman S."/>
            <person name="Chen Z."/>
            <person name="Freedman E."/>
            <person name="Gellesch M."/>
            <person name="Goldberg J."/>
            <person name="Griggs A."/>
            <person name="Gujja S."/>
            <person name="Heilman E."/>
            <person name="Heiman D."/>
            <person name="Hepburn T."/>
            <person name="Howarth C."/>
            <person name="Jen D."/>
            <person name="Larson L."/>
            <person name="Mehta T."/>
            <person name="Park D."/>
            <person name="Pearson M."/>
            <person name="Roberts A."/>
            <person name="Saif S."/>
            <person name="Shenoy N."/>
            <person name="Sisk P."/>
            <person name="Stolte C."/>
            <person name="Sykes S."/>
            <person name="Thomson T."/>
            <person name="Walk T."/>
            <person name="White J."/>
            <person name="Yandava C."/>
            <person name="Burger G."/>
            <person name="Gray M.W."/>
            <person name="Holland P.W.H."/>
            <person name="King N."/>
            <person name="Lang F.B.F."/>
            <person name="Roger A.J."/>
            <person name="Ruiz-Trillo I."/>
            <person name="Lander E."/>
            <person name="Nusbaum C."/>
        </authorList>
    </citation>
    <scope>NUCLEOTIDE SEQUENCE [LARGE SCALE GENOMIC DNA]</scope>
    <source>
        <strain evidence="3 4">ATCC 50062</strain>
    </source>
</reference>
<dbReference type="PROSITE" id="PS51419">
    <property type="entry name" value="RAB"/>
    <property type="match status" value="1"/>
</dbReference>
<organism evidence="3 4">
    <name type="scientific">Thecamonas trahens ATCC 50062</name>
    <dbReference type="NCBI Taxonomy" id="461836"/>
    <lineage>
        <taxon>Eukaryota</taxon>
        <taxon>Apusozoa</taxon>
        <taxon>Apusomonadida</taxon>
        <taxon>Apusomonadidae</taxon>
        <taxon>Thecamonas</taxon>
    </lineage>
</organism>
<dbReference type="STRING" id="461836.A0A0L0DVB6"/>
<dbReference type="InterPro" id="IPR001806">
    <property type="entry name" value="Small_GTPase"/>
</dbReference>
<dbReference type="AlphaFoldDB" id="A0A0L0DVB6"/>
<dbReference type="Gene3D" id="3.40.50.300">
    <property type="entry name" value="P-loop containing nucleotide triphosphate hydrolases"/>
    <property type="match status" value="1"/>
</dbReference>
<dbReference type="Proteomes" id="UP000054408">
    <property type="component" value="Unassembled WGS sequence"/>
</dbReference>
<sequence>MQNIKLVVVGDDGVGKTNLLLTYTQNRYTGNTGYTPLVMDNYGGTNVMFGSTPVSLSMWDTTGCEDYDRLRPLSYPYTDVFLVCYSVASRTSFEHVASRFAPEITHHCGDAPRILVALKADIPEDDRTVTYKDGQELADAIGAAAFVEVSSLLHLGTDSETDSDLRTTVPAVFQLAIKTALENCSSTSGTPRSKHKCLIM</sequence>
<evidence type="ECO:0000313" key="4">
    <source>
        <dbReference type="Proteomes" id="UP000054408"/>
    </source>
</evidence>
<dbReference type="SMART" id="SM00173">
    <property type="entry name" value="RAS"/>
    <property type="match status" value="1"/>
</dbReference>
<dbReference type="SMART" id="SM00175">
    <property type="entry name" value="RAB"/>
    <property type="match status" value="1"/>
</dbReference>
<protein>
    <submittedName>
        <fullName evidence="3">Rac1 GTP binding protein</fullName>
    </submittedName>
</protein>
<dbReference type="eggNOG" id="KOG0393">
    <property type="taxonomic scope" value="Eukaryota"/>
</dbReference>
<dbReference type="PRINTS" id="PR00449">
    <property type="entry name" value="RASTRNSFRMNG"/>
</dbReference>
<dbReference type="GO" id="GO:0003924">
    <property type="term" value="F:GTPase activity"/>
    <property type="evidence" value="ECO:0007669"/>
    <property type="project" value="InterPro"/>
</dbReference>
<dbReference type="CDD" id="cd00157">
    <property type="entry name" value="Rho"/>
    <property type="match status" value="1"/>
</dbReference>
<dbReference type="SMART" id="SM00174">
    <property type="entry name" value="RHO"/>
    <property type="match status" value="1"/>
</dbReference>
<dbReference type="OrthoDB" id="8830751at2759"/>
<accession>A0A0L0DVB6</accession>
<dbReference type="GO" id="GO:0007264">
    <property type="term" value="P:small GTPase-mediated signal transduction"/>
    <property type="evidence" value="ECO:0007669"/>
    <property type="project" value="InterPro"/>
</dbReference>
<evidence type="ECO:0000256" key="1">
    <source>
        <dbReference type="ARBA" id="ARBA00022741"/>
    </source>
</evidence>
<keyword evidence="4" id="KW-1185">Reference proteome</keyword>
<dbReference type="PROSITE" id="PS51421">
    <property type="entry name" value="RAS"/>
    <property type="match status" value="1"/>
</dbReference>
<dbReference type="OMA" id="FSEIEYN"/>
<keyword evidence="2" id="KW-0342">GTP-binding</keyword>
<name>A0A0L0DVB6_THETB</name>
<dbReference type="InterPro" id="IPR003578">
    <property type="entry name" value="Small_GTPase_Rho"/>
</dbReference>
<dbReference type="EMBL" id="GL349439">
    <property type="protein sequence ID" value="KNC55483.1"/>
    <property type="molecule type" value="Genomic_DNA"/>
</dbReference>
<dbReference type="NCBIfam" id="TIGR00231">
    <property type="entry name" value="small_GTP"/>
    <property type="match status" value="1"/>
</dbReference>
<dbReference type="SUPFAM" id="SSF52540">
    <property type="entry name" value="P-loop containing nucleoside triphosphate hydrolases"/>
    <property type="match status" value="1"/>
</dbReference>
<dbReference type="GeneID" id="25561481"/>
<proteinExistence type="predicted"/>
<dbReference type="Pfam" id="PF00071">
    <property type="entry name" value="Ras"/>
    <property type="match status" value="1"/>
</dbReference>